<keyword evidence="5" id="KW-0732">Signal</keyword>
<gene>
    <name evidence="14" type="primary">gshA</name>
    <name evidence="14" type="ORF">DSM104329_03822</name>
</gene>
<keyword evidence="15" id="KW-1185">Reference proteome</keyword>
<accession>A0A9E6XZX4</accession>
<keyword evidence="11" id="KW-0865">Zymogen</keyword>
<dbReference type="RefSeq" id="WP_259311461.1">
    <property type="nucleotide sequence ID" value="NZ_CP087164.1"/>
</dbReference>
<evidence type="ECO:0000256" key="13">
    <source>
        <dbReference type="HAMAP-Rule" id="MF_01609"/>
    </source>
</evidence>
<dbReference type="InterPro" id="IPR050141">
    <property type="entry name" value="GCL_type2/YbdK_subfam"/>
</dbReference>
<evidence type="ECO:0000256" key="10">
    <source>
        <dbReference type="ARBA" id="ARBA00023049"/>
    </source>
</evidence>
<keyword evidence="4" id="KW-0479">Metal-binding</keyword>
<evidence type="ECO:0000256" key="7">
    <source>
        <dbReference type="ARBA" id="ARBA00022801"/>
    </source>
</evidence>
<dbReference type="GO" id="GO:0004222">
    <property type="term" value="F:metalloendopeptidase activity"/>
    <property type="evidence" value="ECO:0007669"/>
    <property type="project" value="InterPro"/>
</dbReference>
<protein>
    <recommendedName>
        <fullName evidence="13">Putative glutamate--cysteine ligase 2</fullName>
        <ecNumber evidence="13">6.3.2.2</ecNumber>
    </recommendedName>
    <alternativeName>
        <fullName evidence="13">Gamma-glutamylcysteine synthetase 2</fullName>
        <shortName evidence="13">GCS 2</shortName>
        <shortName evidence="13">Gamma-GCS 2</shortName>
    </alternativeName>
</protein>
<evidence type="ECO:0000256" key="9">
    <source>
        <dbReference type="ARBA" id="ARBA00022840"/>
    </source>
</evidence>
<evidence type="ECO:0000256" key="6">
    <source>
        <dbReference type="ARBA" id="ARBA00022741"/>
    </source>
</evidence>
<evidence type="ECO:0000256" key="3">
    <source>
        <dbReference type="ARBA" id="ARBA00022670"/>
    </source>
</evidence>
<evidence type="ECO:0000256" key="4">
    <source>
        <dbReference type="ARBA" id="ARBA00022723"/>
    </source>
</evidence>
<evidence type="ECO:0000256" key="12">
    <source>
        <dbReference type="ARBA" id="ARBA00048819"/>
    </source>
</evidence>
<dbReference type="Gene3D" id="3.30.590.20">
    <property type="match status" value="1"/>
</dbReference>
<dbReference type="Proteomes" id="UP001162834">
    <property type="component" value="Chromosome"/>
</dbReference>
<dbReference type="EC" id="6.3.2.2" evidence="13"/>
<sequence>MSAIDLDRAEEIFAESVDGTVGLEEEFAILDPDTLDLAPRFEELRDTAEPELRSHITGELIMSEIEIVSGRGEGLTEALEQQRDARRRLFAHAAGRGVALGATGTHPWSDYREQRFIDTEHYRRVADSLQYVAKRNNTFSLHVHVGVRDADRAVRVCDRLRPVLPTLLALSASSPYVDARDSGLHSARTQTFTKSFPRCGVPDAFGGWSGHGGFREYLELLIRTGSIVEYTQVWWSVRPHLSFGTVEVRVCDAQPTAAESEALAALISGCVLAAARDVDEGVPFADPPPRLIEENTWRAIRRGMDGELIDLETGRVEPARAAVERLVAWTGCDVTFPELNGAQRQRRLIDAGAPMRDVFAEVVGETRATYAGSPATGARR</sequence>
<comment type="cofactor">
    <cofactor evidence="1">
        <name>Zn(2+)</name>
        <dbReference type="ChEBI" id="CHEBI:29105"/>
    </cofactor>
</comment>
<evidence type="ECO:0000256" key="1">
    <source>
        <dbReference type="ARBA" id="ARBA00001947"/>
    </source>
</evidence>
<proteinExistence type="inferred from homology"/>
<keyword evidence="6 13" id="KW-0547">Nucleotide-binding</keyword>
<dbReference type="PROSITE" id="PS00546">
    <property type="entry name" value="CYSTEINE_SWITCH"/>
    <property type="match status" value="1"/>
</dbReference>
<dbReference type="InterPro" id="IPR021158">
    <property type="entry name" value="Pept_M10A_Zn_BS"/>
</dbReference>
<dbReference type="PANTHER" id="PTHR36510">
    <property type="entry name" value="GLUTAMATE--CYSTEINE LIGASE 2-RELATED"/>
    <property type="match status" value="1"/>
</dbReference>
<evidence type="ECO:0000256" key="2">
    <source>
        <dbReference type="ARBA" id="ARBA00022598"/>
    </source>
</evidence>
<keyword evidence="8" id="KW-0862">Zinc</keyword>
<dbReference type="GO" id="GO:0008270">
    <property type="term" value="F:zinc ion binding"/>
    <property type="evidence" value="ECO:0007669"/>
    <property type="project" value="InterPro"/>
</dbReference>
<evidence type="ECO:0000313" key="14">
    <source>
        <dbReference type="EMBL" id="UGS37406.1"/>
    </source>
</evidence>
<evidence type="ECO:0000256" key="5">
    <source>
        <dbReference type="ARBA" id="ARBA00022729"/>
    </source>
</evidence>
<keyword evidence="7" id="KW-0378">Hydrolase</keyword>
<dbReference type="GO" id="GO:0006508">
    <property type="term" value="P:proteolysis"/>
    <property type="evidence" value="ECO:0007669"/>
    <property type="project" value="UniProtKB-KW"/>
</dbReference>
<dbReference type="NCBIfam" id="TIGR02050">
    <property type="entry name" value="gshA_cyan_rel"/>
    <property type="match status" value="1"/>
</dbReference>
<dbReference type="InterPro" id="IPR006336">
    <property type="entry name" value="GCS2"/>
</dbReference>
<dbReference type="AlphaFoldDB" id="A0A9E6XZX4"/>
<dbReference type="PANTHER" id="PTHR36510:SF1">
    <property type="entry name" value="GLUTAMATE--CYSTEINE LIGASE 2-RELATED"/>
    <property type="match status" value="1"/>
</dbReference>
<organism evidence="14 15">
    <name type="scientific">Capillimicrobium parvum</name>
    <dbReference type="NCBI Taxonomy" id="2884022"/>
    <lineage>
        <taxon>Bacteria</taxon>
        <taxon>Bacillati</taxon>
        <taxon>Actinomycetota</taxon>
        <taxon>Thermoleophilia</taxon>
        <taxon>Solirubrobacterales</taxon>
        <taxon>Capillimicrobiaceae</taxon>
        <taxon>Capillimicrobium</taxon>
    </lineage>
</organism>
<dbReference type="InterPro" id="IPR011793">
    <property type="entry name" value="YbdK"/>
</dbReference>
<dbReference type="InterPro" id="IPR014746">
    <property type="entry name" value="Gln_synth/guanido_kin_cat_dom"/>
</dbReference>
<dbReference type="HAMAP" id="MF_01609">
    <property type="entry name" value="Glu_cys_ligase_2"/>
    <property type="match status" value="1"/>
</dbReference>
<evidence type="ECO:0000256" key="8">
    <source>
        <dbReference type="ARBA" id="ARBA00022833"/>
    </source>
</evidence>
<reference evidence="14" key="1">
    <citation type="journal article" date="2022" name="Int. J. Syst. Evol. Microbiol.">
        <title>Pseudomonas aegrilactucae sp. nov. and Pseudomonas morbosilactucae sp. nov., pathogens causing bacterial rot of lettuce in Japan.</title>
        <authorList>
            <person name="Sawada H."/>
            <person name="Fujikawa T."/>
            <person name="Satou M."/>
        </authorList>
    </citation>
    <scope>NUCLEOTIDE SEQUENCE</scope>
    <source>
        <strain evidence="14">0166_1</strain>
    </source>
</reference>
<dbReference type="GO" id="GO:0042398">
    <property type="term" value="P:modified amino acid biosynthetic process"/>
    <property type="evidence" value="ECO:0007669"/>
    <property type="project" value="InterPro"/>
</dbReference>
<dbReference type="KEGG" id="sbae:DSM104329_03822"/>
<keyword evidence="3" id="KW-0645">Protease</keyword>
<dbReference type="GO" id="GO:0005524">
    <property type="term" value="F:ATP binding"/>
    <property type="evidence" value="ECO:0007669"/>
    <property type="project" value="UniProtKB-KW"/>
</dbReference>
<evidence type="ECO:0000256" key="11">
    <source>
        <dbReference type="ARBA" id="ARBA00023145"/>
    </source>
</evidence>
<keyword evidence="2 13" id="KW-0436">Ligase</keyword>
<dbReference type="SUPFAM" id="SSF55931">
    <property type="entry name" value="Glutamine synthetase/guanido kinase"/>
    <property type="match status" value="1"/>
</dbReference>
<dbReference type="GO" id="GO:0031012">
    <property type="term" value="C:extracellular matrix"/>
    <property type="evidence" value="ECO:0007669"/>
    <property type="project" value="InterPro"/>
</dbReference>
<keyword evidence="10" id="KW-0482">Metalloprotease</keyword>
<evidence type="ECO:0000313" key="15">
    <source>
        <dbReference type="Proteomes" id="UP001162834"/>
    </source>
</evidence>
<keyword evidence="9 13" id="KW-0067">ATP-binding</keyword>
<name>A0A9E6XZX4_9ACTN</name>
<dbReference type="EMBL" id="CP087164">
    <property type="protein sequence ID" value="UGS37406.1"/>
    <property type="molecule type" value="Genomic_DNA"/>
</dbReference>
<comment type="similarity">
    <text evidence="13">Belongs to the glutamate--cysteine ligase type 2 family. YbdK subfamily.</text>
</comment>
<comment type="catalytic activity">
    <reaction evidence="12 13">
        <text>L-cysteine + L-glutamate + ATP = gamma-L-glutamyl-L-cysteine + ADP + phosphate + H(+)</text>
        <dbReference type="Rhea" id="RHEA:13285"/>
        <dbReference type="ChEBI" id="CHEBI:15378"/>
        <dbReference type="ChEBI" id="CHEBI:29985"/>
        <dbReference type="ChEBI" id="CHEBI:30616"/>
        <dbReference type="ChEBI" id="CHEBI:35235"/>
        <dbReference type="ChEBI" id="CHEBI:43474"/>
        <dbReference type="ChEBI" id="CHEBI:58173"/>
        <dbReference type="ChEBI" id="CHEBI:456216"/>
        <dbReference type="EC" id="6.3.2.2"/>
    </reaction>
</comment>
<comment type="function">
    <text evidence="13">ATP-dependent carboxylate-amine ligase which exhibits weak glutamate--cysteine ligase activity.</text>
</comment>
<dbReference type="GO" id="GO:0004357">
    <property type="term" value="F:glutamate-cysteine ligase activity"/>
    <property type="evidence" value="ECO:0007669"/>
    <property type="project" value="UniProtKB-EC"/>
</dbReference>
<dbReference type="Pfam" id="PF04107">
    <property type="entry name" value="GCS2"/>
    <property type="match status" value="1"/>
</dbReference>